<dbReference type="Proteomes" id="UP000663832">
    <property type="component" value="Unassembled WGS sequence"/>
</dbReference>
<dbReference type="EMBL" id="CAJNOM010006786">
    <property type="protein sequence ID" value="CAF1672217.1"/>
    <property type="molecule type" value="Genomic_DNA"/>
</dbReference>
<dbReference type="Proteomes" id="UP000663877">
    <property type="component" value="Unassembled WGS sequence"/>
</dbReference>
<keyword evidence="3" id="KW-1185">Reference proteome</keyword>
<dbReference type="EMBL" id="CAJNOI010006366">
    <property type="protein sequence ID" value="CAF1577688.1"/>
    <property type="molecule type" value="Genomic_DNA"/>
</dbReference>
<protein>
    <submittedName>
        <fullName evidence="2">Uncharacterized protein</fullName>
    </submittedName>
</protein>
<comment type="caution">
    <text evidence="2">The sequence shown here is derived from an EMBL/GenBank/DDBJ whole genome shotgun (WGS) entry which is preliminary data.</text>
</comment>
<sequence length="120" mass="13704">MRMINVCDESKLYIWLKDLTVYNSNFAELRDSKNAGSKIKYRILQLAKDDVIVIMDKQQQKIDVRISDFIVSIAPAAVKTLIGITSSLGTLQTNVEEQKEKVNSKSFKDATFWCINGFCY</sequence>
<proteinExistence type="predicted"/>
<dbReference type="OrthoDB" id="428159at2759"/>
<evidence type="ECO:0000313" key="2">
    <source>
        <dbReference type="EMBL" id="CAF1672217.1"/>
    </source>
</evidence>
<evidence type="ECO:0000313" key="1">
    <source>
        <dbReference type="EMBL" id="CAF1577688.1"/>
    </source>
</evidence>
<accession>A0A816G9R5</accession>
<reference evidence="2" key="1">
    <citation type="submission" date="2021-02" db="EMBL/GenBank/DDBJ databases">
        <authorList>
            <person name="Nowell W R."/>
        </authorList>
    </citation>
    <scope>NUCLEOTIDE SEQUENCE</scope>
</reference>
<gene>
    <name evidence="1" type="ORF">BJG266_LOCUS48393</name>
    <name evidence="2" type="ORF">QVE165_LOCUS65457</name>
</gene>
<evidence type="ECO:0000313" key="3">
    <source>
        <dbReference type="Proteomes" id="UP000663832"/>
    </source>
</evidence>
<name>A0A816G9R5_9BILA</name>
<organism evidence="2 3">
    <name type="scientific">Adineta steineri</name>
    <dbReference type="NCBI Taxonomy" id="433720"/>
    <lineage>
        <taxon>Eukaryota</taxon>
        <taxon>Metazoa</taxon>
        <taxon>Spiralia</taxon>
        <taxon>Gnathifera</taxon>
        <taxon>Rotifera</taxon>
        <taxon>Eurotatoria</taxon>
        <taxon>Bdelloidea</taxon>
        <taxon>Adinetida</taxon>
        <taxon>Adinetidae</taxon>
        <taxon>Adineta</taxon>
    </lineage>
</organism>
<dbReference type="AlphaFoldDB" id="A0A816G9R5"/>